<proteinExistence type="predicted"/>
<evidence type="ECO:0000313" key="3">
    <source>
        <dbReference type="Proteomes" id="UP000316781"/>
    </source>
</evidence>
<dbReference type="AlphaFoldDB" id="A0A549T0F4"/>
<gene>
    <name evidence="2" type="ORF">FM996_08235</name>
</gene>
<evidence type="ECO:0000259" key="1">
    <source>
        <dbReference type="Pfam" id="PF13274"/>
    </source>
</evidence>
<organism evidence="2 3">
    <name type="scientific">Methylosinus sporium</name>
    <dbReference type="NCBI Taxonomy" id="428"/>
    <lineage>
        <taxon>Bacteria</taxon>
        <taxon>Pseudomonadati</taxon>
        <taxon>Pseudomonadota</taxon>
        <taxon>Alphaproteobacteria</taxon>
        <taxon>Hyphomicrobiales</taxon>
        <taxon>Methylocystaceae</taxon>
        <taxon>Methylosinus</taxon>
    </lineage>
</organism>
<feature type="domain" description="Antitoxin SocA-like Panacea" evidence="1">
    <location>
        <begin position="50"/>
        <end position="157"/>
    </location>
</feature>
<dbReference type="Pfam" id="PF13274">
    <property type="entry name" value="SocA_Panacea"/>
    <property type="match status" value="1"/>
</dbReference>
<dbReference type="EMBL" id="VJMF01000032">
    <property type="protein sequence ID" value="TRL35288.1"/>
    <property type="molecule type" value="Genomic_DNA"/>
</dbReference>
<dbReference type="RefSeq" id="WP_142862600.1">
    <property type="nucleotide sequence ID" value="NZ_VJMF01000032.1"/>
</dbReference>
<sequence>MWKLSTRGTAPPPQKGGVALSRMMHSSLAIANEFLSRAKEERRPLTHMQLQKLVYLAHGWNLAVNGRELIEDEFEAWEFGPVIRKLYNALTKYGKNPITHLIRWGDDTPFIYDDDGIARAELLPEEAAVVAKVWSEYKGFEAFKLSALTHAKGSPWENIYEKGKNKVINKYDIWDYFADLANAI</sequence>
<reference evidence="2 3" key="1">
    <citation type="submission" date="2019-07" db="EMBL/GenBank/DDBJ databases">
        <title>Ln-dependent methylotrophs.</title>
        <authorList>
            <person name="Tani A."/>
        </authorList>
    </citation>
    <scope>NUCLEOTIDE SEQUENCE [LARGE SCALE GENOMIC DNA]</scope>
    <source>
        <strain evidence="2 3">SM89A</strain>
    </source>
</reference>
<dbReference type="Proteomes" id="UP000316781">
    <property type="component" value="Unassembled WGS sequence"/>
</dbReference>
<name>A0A549T0F4_METSR</name>
<dbReference type="InterPro" id="IPR025272">
    <property type="entry name" value="SocA_Panacea"/>
</dbReference>
<accession>A0A549T0F4</accession>
<comment type="caution">
    <text evidence="2">The sequence shown here is derived from an EMBL/GenBank/DDBJ whole genome shotgun (WGS) entry which is preliminary data.</text>
</comment>
<protein>
    <submittedName>
        <fullName evidence="2">DUF4065 domain-containing protein</fullName>
    </submittedName>
</protein>
<evidence type="ECO:0000313" key="2">
    <source>
        <dbReference type="EMBL" id="TRL35288.1"/>
    </source>
</evidence>